<accession>A0A0F8YUZ5</accession>
<evidence type="ECO:0000313" key="1">
    <source>
        <dbReference type="EMBL" id="KKK77615.1"/>
    </source>
</evidence>
<organism evidence="1">
    <name type="scientific">marine sediment metagenome</name>
    <dbReference type="NCBI Taxonomy" id="412755"/>
    <lineage>
        <taxon>unclassified sequences</taxon>
        <taxon>metagenomes</taxon>
        <taxon>ecological metagenomes</taxon>
    </lineage>
</organism>
<dbReference type="EMBL" id="LAZR01054869">
    <property type="protein sequence ID" value="KKK77615.1"/>
    <property type="molecule type" value="Genomic_DNA"/>
</dbReference>
<dbReference type="AlphaFoldDB" id="A0A0F8YUZ5"/>
<proteinExistence type="predicted"/>
<sequence>MGEIPHCELQKYHNRAVRESPEYRFALQLDEMRMQLEPALATLETMNIPQELEERQIVEPQWTKRQWGVVNQLRSEVAYLHSKVIKIREKKSKGVYTITNT</sequence>
<reference evidence="1" key="1">
    <citation type="journal article" date="2015" name="Nature">
        <title>Complex archaea that bridge the gap between prokaryotes and eukaryotes.</title>
        <authorList>
            <person name="Spang A."/>
            <person name="Saw J.H."/>
            <person name="Jorgensen S.L."/>
            <person name="Zaremba-Niedzwiedzka K."/>
            <person name="Martijn J."/>
            <person name="Lind A.E."/>
            <person name="van Eijk R."/>
            <person name="Schleper C."/>
            <person name="Guy L."/>
            <person name="Ettema T.J."/>
        </authorList>
    </citation>
    <scope>NUCLEOTIDE SEQUENCE</scope>
</reference>
<comment type="caution">
    <text evidence="1">The sequence shown here is derived from an EMBL/GenBank/DDBJ whole genome shotgun (WGS) entry which is preliminary data.</text>
</comment>
<name>A0A0F8YUZ5_9ZZZZ</name>
<gene>
    <name evidence="1" type="ORF">LCGC14_2851800</name>
</gene>
<protein>
    <submittedName>
        <fullName evidence="1">Uncharacterized protein</fullName>
    </submittedName>
</protein>